<dbReference type="PROSITE" id="PS50927">
    <property type="entry name" value="BULB_LECTIN"/>
    <property type="match status" value="1"/>
</dbReference>
<dbReference type="Proteomes" id="UP001172457">
    <property type="component" value="Chromosome 2"/>
</dbReference>
<feature type="chain" id="PRO_5041315779" description="Bulb-type lectin domain-containing protein" evidence="3">
    <location>
        <begin position="25"/>
        <end position="183"/>
    </location>
</feature>
<keyword evidence="2" id="KW-0325">Glycoprotein</keyword>
<evidence type="ECO:0000313" key="5">
    <source>
        <dbReference type="EMBL" id="KAJ9563352.1"/>
    </source>
</evidence>
<evidence type="ECO:0000313" key="6">
    <source>
        <dbReference type="Proteomes" id="UP001172457"/>
    </source>
</evidence>
<dbReference type="SUPFAM" id="SSF51110">
    <property type="entry name" value="alpha-D-mannose-specific plant lectins"/>
    <property type="match status" value="1"/>
</dbReference>
<keyword evidence="6" id="KW-1185">Reference proteome</keyword>
<dbReference type="AlphaFoldDB" id="A0AA38U585"/>
<comment type="caution">
    <text evidence="5">The sequence shown here is derived from an EMBL/GenBank/DDBJ whole genome shotgun (WGS) entry which is preliminary data.</text>
</comment>
<dbReference type="InterPro" id="IPR036426">
    <property type="entry name" value="Bulb-type_lectin_dom_sf"/>
</dbReference>
<keyword evidence="1 3" id="KW-0732">Signal</keyword>
<evidence type="ECO:0000256" key="3">
    <source>
        <dbReference type="SAM" id="SignalP"/>
    </source>
</evidence>
<gene>
    <name evidence="5" type="ORF">OSB04_008512</name>
</gene>
<proteinExistence type="predicted"/>
<dbReference type="EMBL" id="JARYMX010000002">
    <property type="protein sequence ID" value="KAJ9563352.1"/>
    <property type="molecule type" value="Genomic_DNA"/>
</dbReference>
<dbReference type="SMART" id="SM00108">
    <property type="entry name" value="B_lectin"/>
    <property type="match status" value="1"/>
</dbReference>
<evidence type="ECO:0000256" key="1">
    <source>
        <dbReference type="ARBA" id="ARBA00022729"/>
    </source>
</evidence>
<name>A0AA38U585_9ASTR</name>
<protein>
    <recommendedName>
        <fullName evidence="4">Bulb-type lectin domain-containing protein</fullName>
    </recommendedName>
</protein>
<evidence type="ECO:0000256" key="2">
    <source>
        <dbReference type="ARBA" id="ARBA00023180"/>
    </source>
</evidence>
<dbReference type="Gene3D" id="2.90.10.10">
    <property type="entry name" value="Bulb-type lectin domain"/>
    <property type="match status" value="1"/>
</dbReference>
<evidence type="ECO:0000259" key="4">
    <source>
        <dbReference type="PROSITE" id="PS50927"/>
    </source>
</evidence>
<sequence>MASTSSSLIIFFCFLFTLLFISQATVPPSETFRYVNEGEFGDSVERSTEYDASYRSLPLFTTPFRLAFYNTTPNAYTLGLRMGIRGDRSLVRFVWDANRGNPVRENATLSFGSDGNLVLAEADGRIKWQTNTANKGVVGFAILPTATSCSAMLPVVLSGKALITQPTPSCSVRASVSEAPISS</sequence>
<dbReference type="InterPro" id="IPR001480">
    <property type="entry name" value="Bulb-type_lectin_dom"/>
</dbReference>
<accession>A0AA38U585</accession>
<organism evidence="5 6">
    <name type="scientific">Centaurea solstitialis</name>
    <name type="common">yellow star-thistle</name>
    <dbReference type="NCBI Taxonomy" id="347529"/>
    <lineage>
        <taxon>Eukaryota</taxon>
        <taxon>Viridiplantae</taxon>
        <taxon>Streptophyta</taxon>
        <taxon>Embryophyta</taxon>
        <taxon>Tracheophyta</taxon>
        <taxon>Spermatophyta</taxon>
        <taxon>Magnoliopsida</taxon>
        <taxon>eudicotyledons</taxon>
        <taxon>Gunneridae</taxon>
        <taxon>Pentapetalae</taxon>
        <taxon>asterids</taxon>
        <taxon>campanulids</taxon>
        <taxon>Asterales</taxon>
        <taxon>Asteraceae</taxon>
        <taxon>Carduoideae</taxon>
        <taxon>Cardueae</taxon>
        <taxon>Centaureinae</taxon>
        <taxon>Centaurea</taxon>
    </lineage>
</organism>
<feature type="domain" description="Bulb-type lectin" evidence="4">
    <location>
        <begin position="42"/>
        <end position="176"/>
    </location>
</feature>
<reference evidence="5" key="1">
    <citation type="submission" date="2023-03" db="EMBL/GenBank/DDBJ databases">
        <title>Chromosome-scale reference genome and RAD-based genetic map of yellow starthistle (Centaurea solstitialis) reveal putative structural variation and QTLs associated with invader traits.</title>
        <authorList>
            <person name="Reatini B."/>
            <person name="Cang F.A."/>
            <person name="Jiang Q."/>
            <person name="Mckibben M.T.W."/>
            <person name="Barker M.S."/>
            <person name="Rieseberg L.H."/>
            <person name="Dlugosch K.M."/>
        </authorList>
    </citation>
    <scope>NUCLEOTIDE SEQUENCE</scope>
    <source>
        <strain evidence="5">CAN-66</strain>
        <tissue evidence="5">Leaf</tissue>
    </source>
</reference>
<feature type="signal peptide" evidence="3">
    <location>
        <begin position="1"/>
        <end position="24"/>
    </location>
</feature>